<evidence type="ECO:0000313" key="1">
    <source>
        <dbReference type="EMBL" id="RCH89829.1"/>
    </source>
</evidence>
<gene>
    <name evidence="1" type="ORF">CU097_011956</name>
</gene>
<proteinExistence type="predicted"/>
<dbReference type="OrthoDB" id="2279666at2759"/>
<dbReference type="EMBL" id="PJQL01001221">
    <property type="protein sequence ID" value="RCH89829.1"/>
    <property type="molecule type" value="Genomic_DNA"/>
</dbReference>
<accession>A0A367JIY1</accession>
<sequence>MDRGRTLTSFDKMERKITGRKMDLVFFRQRHEYGCCECSRYDGQTKELYDDGFKMVKVLKDILYNFYMKSLGALRDMTLVGFLLFDAKFTMVLCDTSAGYVCRINHACPVDLPEAARDVGNELLPMLKAVYQARLAMERTNKLVKQKPAEVCIEIEERDDILPSFTSEEYISKRRWSSPLVED</sequence>
<protein>
    <submittedName>
        <fullName evidence="1">Uncharacterized protein</fullName>
    </submittedName>
</protein>
<reference evidence="1 2" key="1">
    <citation type="journal article" date="2018" name="G3 (Bethesda)">
        <title>Phylogenetic and Phylogenomic Definition of Rhizopus Species.</title>
        <authorList>
            <person name="Gryganskyi A.P."/>
            <person name="Golan J."/>
            <person name="Dolatabadi S."/>
            <person name="Mondo S."/>
            <person name="Robb S."/>
            <person name="Idnurm A."/>
            <person name="Muszewska A."/>
            <person name="Steczkiewicz K."/>
            <person name="Masonjones S."/>
            <person name="Liao H.L."/>
            <person name="Gajdeczka M.T."/>
            <person name="Anike F."/>
            <person name="Vuek A."/>
            <person name="Anishchenko I.M."/>
            <person name="Voigt K."/>
            <person name="de Hoog G.S."/>
            <person name="Smith M.E."/>
            <person name="Heitman J."/>
            <person name="Vilgalys R."/>
            <person name="Stajich J.E."/>
        </authorList>
    </citation>
    <scope>NUCLEOTIDE SEQUENCE [LARGE SCALE GENOMIC DNA]</scope>
    <source>
        <strain evidence="1 2">CBS 357.93</strain>
    </source>
</reference>
<dbReference type="AlphaFoldDB" id="A0A367JIY1"/>
<comment type="caution">
    <text evidence="1">The sequence shown here is derived from an EMBL/GenBank/DDBJ whole genome shotgun (WGS) entry which is preliminary data.</text>
</comment>
<keyword evidence="2" id="KW-1185">Reference proteome</keyword>
<organism evidence="1 2">
    <name type="scientific">Rhizopus azygosporus</name>
    <name type="common">Rhizopus microsporus var. azygosporus</name>
    <dbReference type="NCBI Taxonomy" id="86630"/>
    <lineage>
        <taxon>Eukaryota</taxon>
        <taxon>Fungi</taxon>
        <taxon>Fungi incertae sedis</taxon>
        <taxon>Mucoromycota</taxon>
        <taxon>Mucoromycotina</taxon>
        <taxon>Mucoromycetes</taxon>
        <taxon>Mucorales</taxon>
        <taxon>Mucorineae</taxon>
        <taxon>Rhizopodaceae</taxon>
        <taxon>Rhizopus</taxon>
    </lineage>
</organism>
<dbReference type="Proteomes" id="UP000252139">
    <property type="component" value="Unassembled WGS sequence"/>
</dbReference>
<evidence type="ECO:0000313" key="2">
    <source>
        <dbReference type="Proteomes" id="UP000252139"/>
    </source>
</evidence>
<name>A0A367JIY1_RHIAZ</name>